<keyword evidence="2" id="KW-0670">Pyruvate</keyword>
<dbReference type="GO" id="GO:0046872">
    <property type="term" value="F:metal ion binding"/>
    <property type="evidence" value="ECO:0007669"/>
    <property type="project" value="InterPro"/>
</dbReference>
<dbReference type="RefSeq" id="WP_191732915.1">
    <property type="nucleotide sequence ID" value="NZ_JACSPR010000003.1"/>
</dbReference>
<dbReference type="Proteomes" id="UP000650224">
    <property type="component" value="Unassembled WGS sequence"/>
</dbReference>
<name>A0A8I0HMX6_9CORY</name>
<evidence type="ECO:0000313" key="3">
    <source>
        <dbReference type="Proteomes" id="UP000650224"/>
    </source>
</evidence>
<organism evidence="2 3">
    <name type="scientific">Corynebacterium gallinarum</name>
    <dbReference type="NCBI Taxonomy" id="2762214"/>
    <lineage>
        <taxon>Bacteria</taxon>
        <taxon>Bacillati</taxon>
        <taxon>Actinomycetota</taxon>
        <taxon>Actinomycetes</taxon>
        <taxon>Mycobacteriales</taxon>
        <taxon>Corynebacteriaceae</taxon>
        <taxon>Corynebacterium</taxon>
    </lineage>
</organism>
<accession>A0A8I0HMX6</accession>
<dbReference type="AlphaFoldDB" id="A0A8I0HMX6"/>
<sequence length="244" mass="26253">MSTFHDLPLSERLTLARLGTSHYSRQLSLIDNADFDEDTNLAGWTRSHIVAHVAYNAIALCNLMHWANTGEKTPMYSSPQARNEEIAYGATLIPDALRNLHEHSVARLDVDWRESSEEAWDHEVLTAQGRTVPASETLWMRSREVWIHAVDLGAVAGFGDIPEIILTTLVAEITAKWAGQGAGEGLVLVDAATGDRYAAAPAGDGGAVVEVTGSLAGIVRYAAGRGAEGVTSSTGEVPEPPRWL</sequence>
<dbReference type="SUPFAM" id="SSF109854">
    <property type="entry name" value="DinB/YfiT-like putative metalloenzymes"/>
    <property type="match status" value="1"/>
</dbReference>
<dbReference type="Gene3D" id="3.30.1050.20">
    <property type="match status" value="1"/>
</dbReference>
<protein>
    <submittedName>
        <fullName evidence="2">Maleylpyruvate isomerase family mycothiol-dependent enzyme</fullName>
    </submittedName>
</protein>
<dbReference type="NCBIfam" id="TIGR03083">
    <property type="entry name" value="maleylpyruvate isomerase family mycothiol-dependent enzyme"/>
    <property type="match status" value="1"/>
</dbReference>
<feature type="domain" description="Mycothiol-dependent maleylpyruvate isomerase metal-binding" evidence="1">
    <location>
        <begin position="24"/>
        <end position="152"/>
    </location>
</feature>
<dbReference type="GO" id="GO:0016853">
    <property type="term" value="F:isomerase activity"/>
    <property type="evidence" value="ECO:0007669"/>
    <property type="project" value="UniProtKB-KW"/>
</dbReference>
<keyword evidence="2" id="KW-0413">Isomerase</keyword>
<evidence type="ECO:0000259" key="1">
    <source>
        <dbReference type="Pfam" id="PF11716"/>
    </source>
</evidence>
<dbReference type="EMBL" id="JACSPR010000003">
    <property type="protein sequence ID" value="MBD8029679.1"/>
    <property type="molecule type" value="Genomic_DNA"/>
</dbReference>
<dbReference type="InterPro" id="IPR024344">
    <property type="entry name" value="MDMPI_metal-binding"/>
</dbReference>
<dbReference type="Pfam" id="PF11716">
    <property type="entry name" value="MDMPI_N"/>
    <property type="match status" value="1"/>
</dbReference>
<gene>
    <name evidence="2" type="ORF">H9627_04945</name>
</gene>
<keyword evidence="3" id="KW-1185">Reference proteome</keyword>
<dbReference type="SUPFAM" id="SSF55718">
    <property type="entry name" value="SCP-like"/>
    <property type="match status" value="1"/>
</dbReference>
<dbReference type="InterPro" id="IPR017517">
    <property type="entry name" value="Maleyloyr_isom"/>
</dbReference>
<dbReference type="Gene3D" id="1.20.120.450">
    <property type="entry name" value="dinb family like domain"/>
    <property type="match status" value="1"/>
</dbReference>
<evidence type="ECO:0000313" key="2">
    <source>
        <dbReference type="EMBL" id="MBD8029679.1"/>
    </source>
</evidence>
<comment type="caution">
    <text evidence="2">The sequence shown here is derived from an EMBL/GenBank/DDBJ whole genome shotgun (WGS) entry which is preliminary data.</text>
</comment>
<dbReference type="InterPro" id="IPR034660">
    <property type="entry name" value="DinB/YfiT-like"/>
</dbReference>
<proteinExistence type="predicted"/>
<dbReference type="InterPro" id="IPR036527">
    <property type="entry name" value="SCP2_sterol-bd_dom_sf"/>
</dbReference>
<reference evidence="2 3" key="1">
    <citation type="submission" date="2020-08" db="EMBL/GenBank/DDBJ databases">
        <title>A Genomic Blueprint of the Chicken Gut Microbiome.</title>
        <authorList>
            <person name="Gilroy R."/>
            <person name="Ravi A."/>
            <person name="Getino M."/>
            <person name="Pursley I."/>
            <person name="Horton D.L."/>
            <person name="Alikhan N.-F."/>
            <person name="Baker D."/>
            <person name="Gharbi K."/>
            <person name="Hall N."/>
            <person name="Watson M."/>
            <person name="Adriaenssens E.M."/>
            <person name="Foster-Nyarko E."/>
            <person name="Jarju S."/>
            <person name="Secka A."/>
            <person name="Antonio M."/>
            <person name="Oren A."/>
            <person name="Chaudhuri R."/>
            <person name="La Ragione R.M."/>
            <person name="Hildebrand F."/>
            <person name="Pallen M.J."/>
        </authorList>
    </citation>
    <scope>NUCLEOTIDE SEQUENCE [LARGE SCALE GENOMIC DNA]</scope>
    <source>
        <strain evidence="2 3">Sa1YVA5</strain>
    </source>
</reference>